<dbReference type="InterPro" id="IPR045538">
    <property type="entry name" value="CIS_TMP"/>
</dbReference>
<name>A0ABM7VVC4_9ENTR</name>
<feature type="region of interest" description="Disordered" evidence="1">
    <location>
        <begin position="712"/>
        <end position="732"/>
    </location>
</feature>
<sequence length="1105" mass="125493">MTVPEHMIARCEWQTRFDHPASGVALQNAISQWSQQVMPAILTRFFDRHCPVTERWRIASLELDLGTIDLNTLDETLAQRFEAALEEALSRAFHRQEVRFLPASVLPGHTVAGEMTDLDALRWFLLHGTSPWWRSERLSLLPLVAQLLQEDAQPFTRLIRDVGQREVARRRMAWQWSDKQIRQTIRRLEPWHAGFICHYADRVIACQQQQRIVLRQDSGFSGQLWYWILTHLLVERGSLFNTRQFVRATLWQMAQHYQLDFRQLVAGLAQAVERLQISGRVAPLFLQVLADLQHEETREPAPAITQPNDDDLWFQFQRLLHHRADNWRHNGDVVHLAELLAQLAAKDRTRTAGILREEGRASQVRDYLLQRLSTPQLAQLVAVLEPRDHRFIMTHITRTQALLRQRHQPRRLIWEVLLAWLLVNSGSHFSRRQFVQETLVAISARTGMDYVLLLTMLMQAAVPQPHPGHFELLVILHELVQQQRKRHHAGSHRWQPLRDYLRYGRFTMGGHPSQDVTPRTALIALRALLLMPSPPGALLAVIRQSRTGSVDEQVLARRLLAILTVQGEATLSTLHRLMRLLSPDLSAPALALLDTLRRWNRQGRLTQSGVTVADNILVITLFQALFGHAGGALTSRQWLSRVWTLLARQTATTIPEMVRRWQQNARTDRSEGKLDAALYPLAPSEVQRPAVDERLRGATQVHLPRRQVADTLAVPDAASSPEGERADQPDEPDEYQDALTRWLISGMLPARVMTASMSVDAWLHGLIRHDLKGFRRAVAPYFDQPAVRYRLQNHLSLVHLCEIFTSAGQRAPVSASVLRELCLLLPALPLPFISQAVRQALLLAGLLEGWLTRAGEVNVSWLINQLCWRLLRHGDCTVAQLRDALSAPGLPASHSLRHHLEYASRTLPLAVEEQTAIARETLDVPGVSSPQPGTGPGPGPMVINNAGIVLLQSYIKPLFERLKLIHHDQFVNASAQRAATHYLQYLICGQSHSEEHHLMLNKVLCGLPLAQPLEGGIEINSNETEIVHSLIQAVAQYWPAIGTTSVAGFQGNWLVRGGTLTEKSEHWDLVVERRAYDILIRRSSLSYTIVRLPWMGKPIYVTWPI</sequence>
<dbReference type="Pfam" id="PF19268">
    <property type="entry name" value="CIS_TMP"/>
    <property type="match status" value="2"/>
</dbReference>
<accession>A0ABM7VVC4</accession>
<evidence type="ECO:0000256" key="1">
    <source>
        <dbReference type="SAM" id="MobiDB-lite"/>
    </source>
</evidence>
<evidence type="ECO:0000313" key="2">
    <source>
        <dbReference type="EMBL" id="BDD51121.1"/>
    </source>
</evidence>
<dbReference type="RefSeq" id="WP_125124650.1">
    <property type="nucleotide sequence ID" value="NZ_AP025334.1"/>
</dbReference>
<evidence type="ECO:0000313" key="3">
    <source>
        <dbReference type="Proteomes" id="UP001320460"/>
    </source>
</evidence>
<proteinExistence type="predicted"/>
<gene>
    <name evidence="2" type="ORF">PDTA9734_26080</name>
</gene>
<dbReference type="Proteomes" id="UP001320460">
    <property type="component" value="Chromosome"/>
</dbReference>
<keyword evidence="3" id="KW-1185">Reference proteome</keyword>
<reference evidence="2 3" key="1">
    <citation type="submission" date="2021-12" db="EMBL/GenBank/DDBJ databases">
        <title>Complete genome sequence of Phytobacter diazotrophicus TA9734.</title>
        <authorList>
            <person name="Kubota H."/>
            <person name="Nakayama Y."/>
            <person name="Ariyoshi T."/>
        </authorList>
    </citation>
    <scope>NUCLEOTIDE SEQUENCE [LARGE SCALE GENOMIC DNA]</scope>
    <source>
        <strain evidence="2 3">TA9734</strain>
    </source>
</reference>
<dbReference type="EMBL" id="AP025334">
    <property type="protein sequence ID" value="BDD51121.1"/>
    <property type="molecule type" value="Genomic_DNA"/>
</dbReference>
<organism evidence="2 3">
    <name type="scientific">Phytobacter diazotrophicus</name>
    <dbReference type="NCBI Taxonomy" id="395631"/>
    <lineage>
        <taxon>Bacteria</taxon>
        <taxon>Pseudomonadati</taxon>
        <taxon>Pseudomonadota</taxon>
        <taxon>Gammaproteobacteria</taxon>
        <taxon>Enterobacterales</taxon>
        <taxon>Enterobacteriaceae</taxon>
        <taxon>Phytobacter</taxon>
    </lineage>
</organism>
<protein>
    <submittedName>
        <fullName evidence="2">Uncharacterized protein</fullName>
    </submittedName>
</protein>